<dbReference type="EMBL" id="LVVM01004023">
    <property type="protein sequence ID" value="OJA13761.1"/>
    <property type="molecule type" value="Genomic_DNA"/>
</dbReference>
<feature type="transmembrane region" description="Helical" evidence="1">
    <location>
        <begin position="378"/>
        <end position="398"/>
    </location>
</feature>
<evidence type="ECO:0000256" key="1">
    <source>
        <dbReference type="SAM" id="Phobius"/>
    </source>
</evidence>
<sequence>MSSFSPGISTFLFGITLWALTYQRKSRDVARPMLAAACLLFLMGTLHMIFSANHVWQGFIVSSENPELYFEDVSKATNKMALNELETLFGDAILIYRCYVVWQRTDVIIIPIIGWIAVAGAYGELHRLDTQQTAPRVSGYTDRFPDRSGKMGSFILLNGFRYEFSYNQLRSFQLFPAVEFSDNLYLGILALKLWLVHRRSSGVLMTRSKVYPIMRIIMESGALYSLTLVTMLATYLSSSNSAYILTDVICQIIPITFFLIIVRTAMLRFSDRTGQGLFSHTVTRNNRLLPAAEGVMKVRIDSMTEVEHERHGGKISGVSPSHADVMDDSCHSKMHSYPELDSEQNLTIDNTILEDRHFQPQHSPLLSLALRLKVDMGISAEAVTILSIILECILYGPVPRLLFSMGTVLVIVDANHLWQDFISSTEDPELSFKDVNKDTLKDILNELETLVGDAILIYQCYVVWQRTDVFIISIIGWIAVAGILALKLWLVHQRSSNVCVTRSQVYPILRIIMESGALYSVFGDNADGISCSIELSPK</sequence>
<feature type="transmembrane region" description="Helical" evidence="1">
    <location>
        <begin position="242"/>
        <end position="262"/>
    </location>
</feature>
<feature type="transmembrane region" description="Helical" evidence="1">
    <location>
        <begin position="216"/>
        <end position="236"/>
    </location>
</feature>
<dbReference type="Proteomes" id="UP000183567">
    <property type="component" value="Unassembled WGS sequence"/>
</dbReference>
<dbReference type="OrthoDB" id="3357408at2759"/>
<name>A0A1J8QJK0_9AGAM</name>
<keyword evidence="3" id="KW-1185">Reference proteome</keyword>
<keyword evidence="1" id="KW-0472">Membrane</keyword>
<proteinExistence type="predicted"/>
<evidence type="ECO:0000313" key="3">
    <source>
        <dbReference type="Proteomes" id="UP000183567"/>
    </source>
</evidence>
<keyword evidence="1" id="KW-1133">Transmembrane helix</keyword>
<accession>A0A1J8QJK0</accession>
<feature type="transmembrane region" description="Helical" evidence="1">
    <location>
        <begin position="469"/>
        <end position="490"/>
    </location>
</feature>
<protein>
    <submittedName>
        <fullName evidence="2">Uncharacterized protein</fullName>
    </submittedName>
</protein>
<dbReference type="AlphaFoldDB" id="A0A1J8QJK0"/>
<organism evidence="2 3">
    <name type="scientific">Rhizopogon vesiculosus</name>
    <dbReference type="NCBI Taxonomy" id="180088"/>
    <lineage>
        <taxon>Eukaryota</taxon>
        <taxon>Fungi</taxon>
        <taxon>Dikarya</taxon>
        <taxon>Basidiomycota</taxon>
        <taxon>Agaricomycotina</taxon>
        <taxon>Agaricomycetes</taxon>
        <taxon>Agaricomycetidae</taxon>
        <taxon>Boletales</taxon>
        <taxon>Suillineae</taxon>
        <taxon>Rhizopogonaceae</taxon>
        <taxon>Rhizopogon</taxon>
    </lineage>
</organism>
<evidence type="ECO:0000313" key="2">
    <source>
        <dbReference type="EMBL" id="OJA13761.1"/>
    </source>
</evidence>
<keyword evidence="1" id="KW-0812">Transmembrane</keyword>
<feature type="transmembrane region" description="Helical" evidence="1">
    <location>
        <begin position="34"/>
        <end position="56"/>
    </location>
</feature>
<gene>
    <name evidence="2" type="ORF">AZE42_01554</name>
</gene>
<comment type="caution">
    <text evidence="2">The sequence shown here is derived from an EMBL/GenBank/DDBJ whole genome shotgun (WGS) entry which is preliminary data.</text>
</comment>
<reference evidence="2 3" key="1">
    <citation type="submission" date="2016-03" db="EMBL/GenBank/DDBJ databases">
        <title>Comparative genomics of the ectomycorrhizal sister species Rhizopogon vinicolor and Rhizopogon vesiculosus (Basidiomycota: Boletales) reveals a divergence of the mating type B locus.</title>
        <authorList>
            <person name="Mujic A.B."/>
            <person name="Kuo A."/>
            <person name="Tritt A."/>
            <person name="Lipzen A."/>
            <person name="Chen C."/>
            <person name="Johnson J."/>
            <person name="Sharma A."/>
            <person name="Barry K."/>
            <person name="Grigoriev I.V."/>
            <person name="Spatafora J.W."/>
        </authorList>
    </citation>
    <scope>NUCLEOTIDE SEQUENCE [LARGE SCALE GENOMIC DNA]</scope>
    <source>
        <strain evidence="2 3">AM-OR11-056</strain>
    </source>
</reference>
<feature type="transmembrane region" description="Helical" evidence="1">
    <location>
        <begin position="6"/>
        <end position="22"/>
    </location>
</feature>